<feature type="compositionally biased region" description="Pro residues" evidence="6">
    <location>
        <begin position="486"/>
        <end position="500"/>
    </location>
</feature>
<dbReference type="EMBL" id="CAWYQH010000068">
    <property type="protein sequence ID" value="CAK8680429.1"/>
    <property type="molecule type" value="Genomic_DNA"/>
</dbReference>
<feature type="domain" description="Ints3-like C-terminal" evidence="8">
    <location>
        <begin position="589"/>
        <end position="923"/>
    </location>
</feature>
<reference evidence="9 10" key="1">
    <citation type="submission" date="2024-02" db="EMBL/GenBank/DDBJ databases">
        <authorList>
            <person name="Daric V."/>
            <person name="Darras S."/>
        </authorList>
    </citation>
    <scope>NUCLEOTIDE SEQUENCE [LARGE SCALE GENOMIC DNA]</scope>
</reference>
<comment type="caution">
    <text evidence="9">The sequence shown here is derived from an EMBL/GenBank/DDBJ whole genome shotgun (WGS) entry which is preliminary data.</text>
</comment>
<evidence type="ECO:0000256" key="5">
    <source>
        <dbReference type="ARBA" id="ARBA00023242"/>
    </source>
</evidence>
<evidence type="ECO:0000313" key="9">
    <source>
        <dbReference type="EMBL" id="CAK8680429.1"/>
    </source>
</evidence>
<dbReference type="InterPro" id="IPR045334">
    <property type="entry name" value="INTS3"/>
</dbReference>
<dbReference type="PANTHER" id="PTHR13587:SF7">
    <property type="entry name" value="INTEGRATOR COMPLEX SUBUNIT 3"/>
    <property type="match status" value="1"/>
</dbReference>
<dbReference type="Pfam" id="PF24566">
    <property type="entry name" value="HEAT_Ints3_C"/>
    <property type="match status" value="1"/>
</dbReference>
<comment type="similarity">
    <text evidence="3">Belongs to the Integrator subunit 3 family.</text>
</comment>
<dbReference type="PANTHER" id="PTHR13587">
    <property type="entry name" value="INTEGRATOR COMPLEX SUBUNIT 3"/>
    <property type="match status" value="1"/>
</dbReference>
<feature type="compositionally biased region" description="Polar residues" evidence="6">
    <location>
        <begin position="531"/>
        <end position="543"/>
    </location>
</feature>
<feature type="compositionally biased region" description="Polar residues" evidence="6">
    <location>
        <begin position="558"/>
        <end position="568"/>
    </location>
</feature>
<evidence type="ECO:0000256" key="4">
    <source>
        <dbReference type="ARBA" id="ARBA00022490"/>
    </source>
</evidence>
<name>A0ABP0FLA0_CLALP</name>
<dbReference type="Proteomes" id="UP001642483">
    <property type="component" value="Unassembled WGS sequence"/>
</dbReference>
<sequence>MAHVSSTPGLKLFNLSPLEVKDEFEEKLDRYYWSVTELLENITSEREINDVLTKKVSLGNNEHEEVCIGLLCKILSDRPTAPKSFQNLMMVNRDSLNCILCHINMIILDRFRKLTDATRMQLLWIVHELVKASANGSEGLCMSLMKQIVGGDTSPRNVRFMEGVLDILIANQTWLEKSVHLLQTTVYTYLRLLQDHYHSSFASLRQKEVTLLVRLMREKWMECCGIGRDLVRLLSAVARVPEMEKLWSDIIHRPQVLSPSFTGLLSLLQSRTSRKFLTCRITPDMENKVSFLLHKVRFGHHKRYQEWFQRQYLATPDSQTLRSDLIRFICGCIHPSNEILASDVIPRWAVIGWLLSTCTSRVATSYSNLALFWDWLFYSREKNSIMDIEPGILVMYQSIRSHPAITTSLLDFLCRTMVEFHPPIIAQIKQGVHLAFRTILEKRVVQSLSPILDNPKLDQELTGLIRTNLQEFCAPALSDGKTPISPALPPEPSLEQPPLPGKQGSEIMEEEPMIIDDDDSDNENSDKKQSQSDADVSQESSAMFSDDDDEQSKKPKAQLNTWRESSSAEPRDISADLERLDDTLRDLISQLQDTDISDLDERCERMQDIVDHVLSMDEFDKDVSVPLSSCLTELLTSHFQQQILKPGSIDLNDEYLENCIEKPLYVIFRNLCQNKKDEDSFSVLLSLLSEMYSVQSKLGYHLLFYLAVKKQTVSEDNLHVYESFAQTTQLGDMYNCLMMDMKSCQEDDINVLVFLVPHVYKDFAEHCIGNGELLNIIVAVLDPQQLEGLLCLIMSGELIMMKKESLLRILNDSLKWESFEQYCVWQLLAVHDISPEIALPLVQKLDSKQHAEALSMLLLAFRHTKPTQEMVKHVISRQCSDIDRFATSLLRHWAIEHMKELSDHLTALLANTKPRNTPPRKGLRQRYIRSTLKLLSYC</sequence>
<dbReference type="InterPro" id="IPR056518">
    <property type="entry name" value="HEAT_Ints3_C"/>
</dbReference>
<evidence type="ECO:0008006" key="11">
    <source>
        <dbReference type="Google" id="ProtNLM"/>
    </source>
</evidence>
<evidence type="ECO:0000256" key="2">
    <source>
        <dbReference type="ARBA" id="ARBA00004496"/>
    </source>
</evidence>
<evidence type="ECO:0000256" key="6">
    <source>
        <dbReference type="SAM" id="MobiDB-lite"/>
    </source>
</evidence>
<dbReference type="InterPro" id="IPR019333">
    <property type="entry name" value="INTS3_N"/>
</dbReference>
<protein>
    <recommendedName>
        <fullName evidence="11">Integrator complex subunit 3</fullName>
    </recommendedName>
</protein>
<evidence type="ECO:0000256" key="3">
    <source>
        <dbReference type="ARBA" id="ARBA00006130"/>
    </source>
</evidence>
<feature type="domain" description="Integrator complex subunit 3 N-terminal" evidence="7">
    <location>
        <begin position="62"/>
        <end position="466"/>
    </location>
</feature>
<evidence type="ECO:0000259" key="7">
    <source>
        <dbReference type="Pfam" id="PF10189"/>
    </source>
</evidence>
<proteinExistence type="inferred from homology"/>
<organism evidence="9 10">
    <name type="scientific">Clavelina lepadiformis</name>
    <name type="common">Light-bulb sea squirt</name>
    <name type="synonym">Ascidia lepadiformis</name>
    <dbReference type="NCBI Taxonomy" id="159417"/>
    <lineage>
        <taxon>Eukaryota</taxon>
        <taxon>Metazoa</taxon>
        <taxon>Chordata</taxon>
        <taxon>Tunicata</taxon>
        <taxon>Ascidiacea</taxon>
        <taxon>Aplousobranchia</taxon>
        <taxon>Clavelinidae</taxon>
        <taxon>Clavelina</taxon>
    </lineage>
</organism>
<comment type="subcellular location">
    <subcellularLocation>
        <location evidence="2">Cytoplasm</location>
    </subcellularLocation>
    <subcellularLocation>
        <location evidence="1">Nucleus</location>
    </subcellularLocation>
</comment>
<evidence type="ECO:0000259" key="8">
    <source>
        <dbReference type="Pfam" id="PF24566"/>
    </source>
</evidence>
<gene>
    <name evidence="9" type="ORF">CVLEPA_LOCUS10681</name>
</gene>
<feature type="compositionally biased region" description="Acidic residues" evidence="6">
    <location>
        <begin position="507"/>
        <end position="523"/>
    </location>
</feature>
<evidence type="ECO:0000313" key="10">
    <source>
        <dbReference type="Proteomes" id="UP001642483"/>
    </source>
</evidence>
<feature type="region of interest" description="Disordered" evidence="6">
    <location>
        <begin position="476"/>
        <end position="574"/>
    </location>
</feature>
<dbReference type="Pfam" id="PF10189">
    <property type="entry name" value="Ints3_N"/>
    <property type="match status" value="1"/>
</dbReference>
<evidence type="ECO:0000256" key="1">
    <source>
        <dbReference type="ARBA" id="ARBA00004123"/>
    </source>
</evidence>
<keyword evidence="5" id="KW-0539">Nucleus</keyword>
<keyword evidence="10" id="KW-1185">Reference proteome</keyword>
<accession>A0ABP0FLA0</accession>
<keyword evidence="4" id="KW-0963">Cytoplasm</keyword>